<keyword evidence="7" id="KW-0630">Potassium</keyword>
<evidence type="ECO:0000256" key="6">
    <source>
        <dbReference type="ARBA" id="ARBA00022882"/>
    </source>
</evidence>
<dbReference type="InterPro" id="IPR005821">
    <property type="entry name" value="Ion_trans_dom"/>
</dbReference>
<feature type="transmembrane region" description="Helical" evidence="12">
    <location>
        <begin position="35"/>
        <end position="54"/>
    </location>
</feature>
<dbReference type="Proteomes" id="UP000184222">
    <property type="component" value="Chromosome"/>
</dbReference>
<keyword evidence="4 12" id="KW-0812">Transmembrane</keyword>
<proteinExistence type="predicted"/>
<dbReference type="InterPro" id="IPR028325">
    <property type="entry name" value="VG_K_chnl"/>
</dbReference>
<feature type="transmembrane region" description="Helical" evidence="12">
    <location>
        <begin position="123"/>
        <end position="143"/>
    </location>
</feature>
<evidence type="ECO:0000256" key="3">
    <source>
        <dbReference type="ARBA" id="ARBA00022538"/>
    </source>
</evidence>
<dbReference type="KEGG" id="frx:F7310_01390"/>
<dbReference type="Gene3D" id="1.10.287.70">
    <property type="match status" value="1"/>
</dbReference>
<keyword evidence="6" id="KW-0851">Voltage-gated channel</keyword>
<evidence type="ECO:0000256" key="7">
    <source>
        <dbReference type="ARBA" id="ARBA00022958"/>
    </source>
</evidence>
<evidence type="ECO:0000256" key="9">
    <source>
        <dbReference type="ARBA" id="ARBA00023065"/>
    </source>
</evidence>
<keyword evidence="9" id="KW-0406">Ion transport</keyword>
<feature type="domain" description="Ion transport" evidence="13">
    <location>
        <begin position="4"/>
        <end position="210"/>
    </location>
</feature>
<dbReference type="GO" id="GO:0008076">
    <property type="term" value="C:voltage-gated potassium channel complex"/>
    <property type="evidence" value="ECO:0007669"/>
    <property type="project" value="InterPro"/>
</dbReference>
<dbReference type="EMBL" id="CP016796">
    <property type="protein sequence ID" value="API86093.1"/>
    <property type="molecule type" value="Genomic_DNA"/>
</dbReference>
<feature type="transmembrane region" description="Helical" evidence="12">
    <location>
        <begin position="66"/>
        <end position="85"/>
    </location>
</feature>
<dbReference type="SUPFAM" id="SSF81324">
    <property type="entry name" value="Voltage-gated potassium channels"/>
    <property type="match status" value="1"/>
</dbReference>
<evidence type="ECO:0000256" key="5">
    <source>
        <dbReference type="ARBA" id="ARBA00022826"/>
    </source>
</evidence>
<dbReference type="GO" id="GO:0001508">
    <property type="term" value="P:action potential"/>
    <property type="evidence" value="ECO:0007669"/>
    <property type="project" value="TreeGrafter"/>
</dbReference>
<keyword evidence="8 12" id="KW-1133">Transmembrane helix</keyword>
<keyword evidence="3" id="KW-0633">Potassium transport</keyword>
<dbReference type="PANTHER" id="PTHR11537">
    <property type="entry name" value="VOLTAGE-GATED POTASSIUM CHANNEL"/>
    <property type="match status" value="1"/>
</dbReference>
<evidence type="ECO:0000256" key="10">
    <source>
        <dbReference type="ARBA" id="ARBA00023136"/>
    </source>
</evidence>
<reference evidence="14 15" key="1">
    <citation type="journal article" date="2016" name="Appl. Environ. Microbiol.">
        <title>Whole genome relationships among Francisella bacteria of diverse origin define new species and provide specific regions for detection.</title>
        <authorList>
            <person name="Challacombe J.F."/>
            <person name="Petersen J.M."/>
            <person name="Gallegos-Graves V."/>
            <person name="Hodge D."/>
            <person name="Pillai S."/>
            <person name="Kuske C.R."/>
        </authorList>
    </citation>
    <scope>NUCLEOTIDE SEQUENCE [LARGE SCALE GENOMIC DNA]</scope>
    <source>
        <strain evidence="15">TX07-7310</strain>
    </source>
</reference>
<gene>
    <name evidence="14" type="ORF">F7310_01390</name>
</gene>
<evidence type="ECO:0000313" key="14">
    <source>
        <dbReference type="EMBL" id="API86093.1"/>
    </source>
</evidence>
<dbReference type="RefSeq" id="WP_072711288.1">
    <property type="nucleotide sequence ID" value="NZ_CP016796.1"/>
</dbReference>
<keyword evidence="10 12" id="KW-0472">Membrane</keyword>
<name>A0A1L4BQH8_9GAMM</name>
<keyword evidence="2" id="KW-0813">Transport</keyword>
<feature type="transmembrane region" description="Helical" evidence="12">
    <location>
        <begin position="183"/>
        <end position="208"/>
    </location>
</feature>
<feature type="transmembrane region" description="Helical" evidence="12">
    <location>
        <begin position="5"/>
        <end position="23"/>
    </location>
</feature>
<feature type="transmembrane region" description="Helical" evidence="12">
    <location>
        <begin position="91"/>
        <end position="111"/>
    </location>
</feature>
<evidence type="ECO:0000256" key="2">
    <source>
        <dbReference type="ARBA" id="ARBA00022448"/>
    </source>
</evidence>
<protein>
    <submittedName>
        <fullName evidence="14">Ion transporter</fullName>
    </submittedName>
</protein>
<organism evidence="14 15">
    <name type="scientific">Francisella uliginis</name>
    <dbReference type="NCBI Taxonomy" id="573570"/>
    <lineage>
        <taxon>Bacteria</taxon>
        <taxon>Pseudomonadati</taxon>
        <taxon>Pseudomonadota</taxon>
        <taxon>Gammaproteobacteria</taxon>
        <taxon>Thiotrichales</taxon>
        <taxon>Francisellaceae</taxon>
        <taxon>Francisella</taxon>
    </lineage>
</organism>
<evidence type="ECO:0000313" key="15">
    <source>
        <dbReference type="Proteomes" id="UP000184222"/>
    </source>
</evidence>
<sequence length="230" mass="26136">MVQKLYQCVIIILVVINSITLIAQVDYGDIDYLNYINIIFSAIFAIEYIVRLVISPRKLVFVFKFYNVIDFVAIFLPLILALFGVNSHELIVLRLLRVFKIFQNTAIMNRLINVFKKIYLELLVSYCLIFVILIISCVMMFYAEHDAQPEVFSTISNTLWWGVTTLTTVGYGDMYPVTLVGRLIAAILSMLGIGVFAIPSGLIGGAFIDEIRQEREEAAKKISRTDKDSL</sequence>
<keyword evidence="15" id="KW-1185">Reference proteome</keyword>
<dbReference type="InterPro" id="IPR027359">
    <property type="entry name" value="Volt_channel_dom_sf"/>
</dbReference>
<dbReference type="GO" id="GO:0005249">
    <property type="term" value="F:voltage-gated potassium channel activity"/>
    <property type="evidence" value="ECO:0007669"/>
    <property type="project" value="InterPro"/>
</dbReference>
<dbReference type="PANTHER" id="PTHR11537:SF254">
    <property type="entry name" value="POTASSIUM VOLTAGE-GATED CHANNEL PROTEIN SHAB"/>
    <property type="match status" value="1"/>
</dbReference>
<evidence type="ECO:0000256" key="1">
    <source>
        <dbReference type="ARBA" id="ARBA00004141"/>
    </source>
</evidence>
<evidence type="ECO:0000259" key="13">
    <source>
        <dbReference type="Pfam" id="PF00520"/>
    </source>
</evidence>
<evidence type="ECO:0000256" key="8">
    <source>
        <dbReference type="ARBA" id="ARBA00022989"/>
    </source>
</evidence>
<dbReference type="Gene3D" id="1.20.120.350">
    <property type="entry name" value="Voltage-gated potassium channels. Chain C"/>
    <property type="match status" value="1"/>
</dbReference>
<keyword evidence="11" id="KW-0407">Ion channel</keyword>
<accession>A0A1L4BQH8</accession>
<dbReference type="Pfam" id="PF00520">
    <property type="entry name" value="Ion_trans"/>
    <property type="match status" value="1"/>
</dbReference>
<keyword evidence="5" id="KW-0631">Potassium channel</keyword>
<dbReference type="AlphaFoldDB" id="A0A1L4BQH8"/>
<dbReference type="OrthoDB" id="9799090at2"/>
<evidence type="ECO:0000256" key="12">
    <source>
        <dbReference type="SAM" id="Phobius"/>
    </source>
</evidence>
<dbReference type="STRING" id="573570.F7310_01390"/>
<dbReference type="PRINTS" id="PR00169">
    <property type="entry name" value="KCHANNEL"/>
</dbReference>
<evidence type="ECO:0000256" key="11">
    <source>
        <dbReference type="ARBA" id="ARBA00023303"/>
    </source>
</evidence>
<evidence type="ECO:0000256" key="4">
    <source>
        <dbReference type="ARBA" id="ARBA00022692"/>
    </source>
</evidence>
<comment type="subcellular location">
    <subcellularLocation>
        <location evidence="1">Membrane</location>
        <topology evidence="1">Multi-pass membrane protein</topology>
    </subcellularLocation>
</comment>